<sequence>MALKKRNGVWWVDITHDGERIRKSTKTENKLEAQLFHDKLKSELWEASRVLKVPKKEWYVAANRWLEESSHKRSLTDDKAHLRWVAPFLKNIFLSDITSDLIDNIAKKKEATGVSPASVNRMLEVVRAILRKAHKEWGWLQTVPAVRMRKENNRRIRWITYKEAERLLKELPEHLQDMASFTLATGLRQANVTELKWCNIDLIRRHALVHPEDSKSGRAIPVPLNQDAIAILLKWKGSHPVYVFTYNGHPVTRCNNHAWRKALNRAGIKDFRWHDLRHTWASWHVQNGTSLQELQQLGGWSSFDMVLRYAHLSSEHLRRAAERVQNKIYHQPKMEMNYCGVV</sequence>
<accession>A0ABX2XX29</accession>
<keyword evidence="3 5" id="KW-0238">DNA-binding</keyword>
<evidence type="ECO:0000256" key="4">
    <source>
        <dbReference type="ARBA" id="ARBA00023172"/>
    </source>
</evidence>
<dbReference type="Gene3D" id="1.10.150.130">
    <property type="match status" value="1"/>
</dbReference>
<dbReference type="EMBL" id="LYOZ01000002">
    <property type="protein sequence ID" value="OCH99145.1"/>
    <property type="molecule type" value="Genomic_DNA"/>
</dbReference>
<dbReference type="InterPro" id="IPR044068">
    <property type="entry name" value="CB"/>
</dbReference>
<dbReference type="InterPro" id="IPR050090">
    <property type="entry name" value="Tyrosine_recombinase_XerCD"/>
</dbReference>
<gene>
    <name evidence="8" type="ORF">A8135_07780</name>
</gene>
<evidence type="ECO:0000259" key="6">
    <source>
        <dbReference type="PROSITE" id="PS51898"/>
    </source>
</evidence>
<keyword evidence="4" id="KW-0233">DNA recombination</keyword>
<dbReference type="SUPFAM" id="SSF56349">
    <property type="entry name" value="DNA breaking-rejoining enzymes"/>
    <property type="match status" value="1"/>
</dbReference>
<dbReference type="Proteomes" id="UP000093336">
    <property type="component" value="Unassembled WGS sequence"/>
</dbReference>
<feature type="domain" description="Core-binding (CB)" evidence="7">
    <location>
        <begin position="56"/>
        <end position="134"/>
    </location>
</feature>
<dbReference type="PROSITE" id="PS51898">
    <property type="entry name" value="TYR_RECOMBINASE"/>
    <property type="match status" value="1"/>
</dbReference>
<keyword evidence="9" id="KW-1185">Reference proteome</keyword>
<dbReference type="CDD" id="cd00796">
    <property type="entry name" value="INT_Rci_Hp1_C"/>
    <property type="match status" value="1"/>
</dbReference>
<reference evidence="8 9" key="1">
    <citation type="submission" date="2016-05" db="EMBL/GenBank/DDBJ databases">
        <authorList>
            <person name="Prochazka B."/>
            <person name="Indra A."/>
            <person name="Hasenberger P."/>
            <person name="Blaschitz M."/>
            <person name="Wagner L."/>
            <person name="Wewalka G."/>
            <person name="Sorschag S."/>
            <person name="Schmid D."/>
            <person name="Ruppitsch W."/>
        </authorList>
    </citation>
    <scope>NUCLEOTIDE SEQUENCE [LARGE SCALE GENOMIC DNA]</scope>
    <source>
        <strain evidence="8 9">974010_12</strain>
    </source>
</reference>
<evidence type="ECO:0000313" key="8">
    <source>
        <dbReference type="EMBL" id="OCH99145.1"/>
    </source>
</evidence>
<dbReference type="InterPro" id="IPR010998">
    <property type="entry name" value="Integrase_recombinase_N"/>
</dbReference>
<evidence type="ECO:0000256" key="3">
    <source>
        <dbReference type="ARBA" id="ARBA00023125"/>
    </source>
</evidence>
<dbReference type="InterPro" id="IPR002104">
    <property type="entry name" value="Integrase_catalytic"/>
</dbReference>
<dbReference type="InterPro" id="IPR013762">
    <property type="entry name" value="Integrase-like_cat_sf"/>
</dbReference>
<organism evidence="8 9">
    <name type="scientific">Legionella jamestowniensis</name>
    <dbReference type="NCBI Taxonomy" id="455"/>
    <lineage>
        <taxon>Bacteria</taxon>
        <taxon>Pseudomonadati</taxon>
        <taxon>Pseudomonadota</taxon>
        <taxon>Gammaproteobacteria</taxon>
        <taxon>Legionellales</taxon>
        <taxon>Legionellaceae</taxon>
        <taxon>Legionella</taxon>
    </lineage>
</organism>
<comment type="similarity">
    <text evidence="1">Belongs to the 'phage' integrase family.</text>
</comment>
<proteinExistence type="inferred from homology"/>
<comment type="caution">
    <text evidence="8">The sequence shown here is derived from an EMBL/GenBank/DDBJ whole genome shotgun (WGS) entry which is preliminary data.</text>
</comment>
<dbReference type="Gene3D" id="1.10.443.10">
    <property type="entry name" value="Intergrase catalytic core"/>
    <property type="match status" value="1"/>
</dbReference>
<feature type="domain" description="Tyr recombinase" evidence="6">
    <location>
        <begin position="154"/>
        <end position="322"/>
    </location>
</feature>
<dbReference type="Pfam" id="PF00589">
    <property type="entry name" value="Phage_integrase"/>
    <property type="match status" value="1"/>
</dbReference>
<dbReference type="PANTHER" id="PTHR30349">
    <property type="entry name" value="PHAGE INTEGRASE-RELATED"/>
    <property type="match status" value="1"/>
</dbReference>
<dbReference type="PANTHER" id="PTHR30349:SF64">
    <property type="entry name" value="PROPHAGE INTEGRASE INTD-RELATED"/>
    <property type="match status" value="1"/>
</dbReference>
<evidence type="ECO:0000259" key="7">
    <source>
        <dbReference type="PROSITE" id="PS51900"/>
    </source>
</evidence>
<dbReference type="PROSITE" id="PS51900">
    <property type="entry name" value="CB"/>
    <property type="match status" value="1"/>
</dbReference>
<dbReference type="RefSeq" id="WP_065620256.1">
    <property type="nucleotide sequence ID" value="NZ_LYOZ01000002.1"/>
</dbReference>
<dbReference type="InterPro" id="IPR011010">
    <property type="entry name" value="DNA_brk_join_enz"/>
</dbReference>
<evidence type="ECO:0000313" key="9">
    <source>
        <dbReference type="Proteomes" id="UP000093336"/>
    </source>
</evidence>
<name>A0ABX2XX29_9GAMM</name>
<keyword evidence="2" id="KW-0229">DNA integration</keyword>
<evidence type="ECO:0000256" key="5">
    <source>
        <dbReference type="PROSITE-ProRule" id="PRU01248"/>
    </source>
</evidence>
<evidence type="ECO:0000256" key="1">
    <source>
        <dbReference type="ARBA" id="ARBA00008857"/>
    </source>
</evidence>
<protein>
    <submittedName>
        <fullName evidence="8">Integrase</fullName>
    </submittedName>
</protein>
<evidence type="ECO:0000256" key="2">
    <source>
        <dbReference type="ARBA" id="ARBA00022908"/>
    </source>
</evidence>